<name>A0ABN8IHG0_9NEOP</name>
<accession>A0ABN8IHG0</accession>
<organism evidence="1 2">
    <name type="scientific">Iphiclides podalirius</name>
    <name type="common">scarce swallowtail</name>
    <dbReference type="NCBI Taxonomy" id="110791"/>
    <lineage>
        <taxon>Eukaryota</taxon>
        <taxon>Metazoa</taxon>
        <taxon>Ecdysozoa</taxon>
        <taxon>Arthropoda</taxon>
        <taxon>Hexapoda</taxon>
        <taxon>Insecta</taxon>
        <taxon>Pterygota</taxon>
        <taxon>Neoptera</taxon>
        <taxon>Endopterygota</taxon>
        <taxon>Lepidoptera</taxon>
        <taxon>Glossata</taxon>
        <taxon>Ditrysia</taxon>
        <taxon>Papilionoidea</taxon>
        <taxon>Papilionidae</taxon>
        <taxon>Papilioninae</taxon>
        <taxon>Iphiclides</taxon>
    </lineage>
</organism>
<sequence>MLWWFEISSSESYPTGEHGNLAQLRTRRRADAKWRHNEPLPFSSRRVRPKLIRHVERKERASEASRSGGMFSRHGRDFQMAFDASTREYYVLLPADGRIERGRFTYARDFLIIADEPDPSPLSVSVLVILPPQSYVQWHCRNCWQWPINKSKVGTGVARSVPIKFGVQCACCSAARVLIVEIASFSTDSFPPRTDSRAVDGLIATVIVFETGGGRRANFPKGAHDNCAISGLNLSNNVRL</sequence>
<dbReference type="EMBL" id="OW152834">
    <property type="protein sequence ID" value="CAH2055695.1"/>
    <property type="molecule type" value="Genomic_DNA"/>
</dbReference>
<keyword evidence="2" id="KW-1185">Reference proteome</keyword>
<protein>
    <submittedName>
        <fullName evidence="1">Uncharacterized protein</fullName>
    </submittedName>
</protein>
<evidence type="ECO:0000313" key="1">
    <source>
        <dbReference type="EMBL" id="CAH2055695.1"/>
    </source>
</evidence>
<feature type="non-terminal residue" evidence="1">
    <location>
        <position position="240"/>
    </location>
</feature>
<gene>
    <name evidence="1" type="ORF">IPOD504_LOCUS9018</name>
</gene>
<dbReference type="Proteomes" id="UP000837857">
    <property type="component" value="Chromosome 22"/>
</dbReference>
<reference evidence="1" key="1">
    <citation type="submission" date="2022-03" db="EMBL/GenBank/DDBJ databases">
        <authorList>
            <person name="Martin H S."/>
        </authorList>
    </citation>
    <scope>NUCLEOTIDE SEQUENCE</scope>
</reference>
<proteinExistence type="predicted"/>
<evidence type="ECO:0000313" key="2">
    <source>
        <dbReference type="Proteomes" id="UP000837857"/>
    </source>
</evidence>